<proteinExistence type="predicted"/>
<protein>
    <submittedName>
        <fullName evidence="1">Uncharacterized protein</fullName>
    </submittedName>
</protein>
<evidence type="ECO:0000313" key="1">
    <source>
        <dbReference type="EMBL" id="MBW4466372.1"/>
    </source>
</evidence>
<reference evidence="1" key="1">
    <citation type="submission" date="2021-05" db="EMBL/GenBank/DDBJ databases">
        <authorList>
            <person name="Pietrasiak N."/>
            <person name="Ward R."/>
            <person name="Stajich J.E."/>
            <person name="Kurbessoian T."/>
        </authorList>
    </citation>
    <scope>NUCLEOTIDE SEQUENCE</scope>
    <source>
        <strain evidence="1">GSE-TBD4-15B</strain>
    </source>
</reference>
<dbReference type="Proteomes" id="UP000707356">
    <property type="component" value="Unassembled WGS sequence"/>
</dbReference>
<reference evidence="1" key="2">
    <citation type="journal article" date="2022" name="Microbiol. Resour. Announc.">
        <title>Metagenome Sequencing to Explore Phylogenomics of Terrestrial Cyanobacteria.</title>
        <authorList>
            <person name="Ward R.D."/>
            <person name="Stajich J.E."/>
            <person name="Johansen J.R."/>
            <person name="Huntemann M."/>
            <person name="Clum A."/>
            <person name="Foster B."/>
            <person name="Foster B."/>
            <person name="Roux S."/>
            <person name="Palaniappan K."/>
            <person name="Varghese N."/>
            <person name="Mukherjee S."/>
            <person name="Reddy T.B.K."/>
            <person name="Daum C."/>
            <person name="Copeland A."/>
            <person name="Chen I.A."/>
            <person name="Ivanova N.N."/>
            <person name="Kyrpides N.C."/>
            <person name="Shapiro N."/>
            <person name="Eloe-Fadrosh E.A."/>
            <person name="Pietrasiak N."/>
        </authorList>
    </citation>
    <scope>NUCLEOTIDE SEQUENCE</scope>
    <source>
        <strain evidence="1">GSE-TBD4-15B</strain>
    </source>
</reference>
<accession>A0A951PB08</accession>
<dbReference type="AlphaFoldDB" id="A0A951PB08"/>
<organism evidence="1 2">
    <name type="scientific">Pegethrix bostrychoides GSE-TBD4-15B</name>
    <dbReference type="NCBI Taxonomy" id="2839662"/>
    <lineage>
        <taxon>Bacteria</taxon>
        <taxon>Bacillati</taxon>
        <taxon>Cyanobacteriota</taxon>
        <taxon>Cyanophyceae</taxon>
        <taxon>Oculatellales</taxon>
        <taxon>Oculatellaceae</taxon>
        <taxon>Pegethrix</taxon>
    </lineage>
</organism>
<name>A0A951PB08_9CYAN</name>
<gene>
    <name evidence="1" type="ORF">KME07_13185</name>
</gene>
<evidence type="ECO:0000313" key="2">
    <source>
        <dbReference type="Proteomes" id="UP000707356"/>
    </source>
</evidence>
<dbReference type="EMBL" id="JAHHHV010000067">
    <property type="protein sequence ID" value="MBW4466372.1"/>
    <property type="molecule type" value="Genomic_DNA"/>
</dbReference>
<comment type="caution">
    <text evidence="1">The sequence shown here is derived from an EMBL/GenBank/DDBJ whole genome shotgun (WGS) entry which is preliminary data.</text>
</comment>
<sequence length="84" mass="9889">MDIQQVADQLMADFHQERQLVDLMIQGCIEYRWAVGNEERQIAEAMIYNAFETYAIERGFPLPQAEEFCEDYLDDLVRAIDEIL</sequence>